<organism evidence="1 2">
    <name type="scientific">Ensete ventricosum</name>
    <name type="common">Abyssinian banana</name>
    <name type="synonym">Musa ensete</name>
    <dbReference type="NCBI Taxonomy" id="4639"/>
    <lineage>
        <taxon>Eukaryota</taxon>
        <taxon>Viridiplantae</taxon>
        <taxon>Streptophyta</taxon>
        <taxon>Embryophyta</taxon>
        <taxon>Tracheophyta</taxon>
        <taxon>Spermatophyta</taxon>
        <taxon>Magnoliopsida</taxon>
        <taxon>Liliopsida</taxon>
        <taxon>Zingiberales</taxon>
        <taxon>Musaceae</taxon>
        <taxon>Ensete</taxon>
    </lineage>
</organism>
<dbReference type="EMBL" id="JAQQAF010000002">
    <property type="protein sequence ID" value="KAJ8506401.1"/>
    <property type="molecule type" value="Genomic_DNA"/>
</dbReference>
<dbReference type="Proteomes" id="UP001222027">
    <property type="component" value="Unassembled WGS sequence"/>
</dbReference>
<evidence type="ECO:0000313" key="2">
    <source>
        <dbReference type="Proteomes" id="UP001222027"/>
    </source>
</evidence>
<proteinExistence type="predicted"/>
<name>A0AAV8RTC4_ENSVE</name>
<reference evidence="1 2" key="1">
    <citation type="submission" date="2022-12" db="EMBL/GenBank/DDBJ databases">
        <title>Chromosome-scale assembly of the Ensete ventricosum genome.</title>
        <authorList>
            <person name="Dussert Y."/>
            <person name="Stocks J."/>
            <person name="Wendawek A."/>
            <person name="Woldeyes F."/>
            <person name="Nichols R.A."/>
            <person name="Borrell J.S."/>
        </authorList>
    </citation>
    <scope>NUCLEOTIDE SEQUENCE [LARGE SCALE GENOMIC DNA]</scope>
    <source>
        <strain evidence="2">cv. Maze</strain>
        <tissue evidence="1">Seeds</tissue>
    </source>
</reference>
<dbReference type="AlphaFoldDB" id="A0AAV8RTC4"/>
<accession>A0AAV8RTC4</accession>
<comment type="caution">
    <text evidence="1">The sequence shown here is derived from an EMBL/GenBank/DDBJ whole genome shotgun (WGS) entry which is preliminary data.</text>
</comment>
<keyword evidence="2" id="KW-1185">Reference proteome</keyword>
<gene>
    <name evidence="1" type="ORF">OPV22_007287</name>
</gene>
<sequence>MSASSFVLKKLQLQLEHVCRLQVKKKGGCGDSFIWLRSFNGCCSSQERKASSPVRKHWQKFSLQQGQNWEYFLASISSGYLSVKAM</sequence>
<protein>
    <submittedName>
        <fullName evidence="1">Uncharacterized protein</fullName>
    </submittedName>
</protein>
<evidence type="ECO:0000313" key="1">
    <source>
        <dbReference type="EMBL" id="KAJ8506401.1"/>
    </source>
</evidence>